<dbReference type="Proteomes" id="UP000005056">
    <property type="component" value="Unassembled WGS sequence"/>
</dbReference>
<name>A0AAN3M519_ECOLX</name>
<evidence type="ECO:0000313" key="2">
    <source>
        <dbReference type="Proteomes" id="UP000005056"/>
    </source>
</evidence>
<dbReference type="EMBL" id="ADWQ01000055">
    <property type="protein sequence ID" value="EFU32804.1"/>
    <property type="molecule type" value="Genomic_DNA"/>
</dbReference>
<comment type="caution">
    <text evidence="1">The sequence shown here is derived from an EMBL/GenBank/DDBJ whole genome shotgun (WGS) entry which is preliminary data.</text>
</comment>
<dbReference type="AlphaFoldDB" id="A0AAN3M519"/>
<organism evidence="1 2">
    <name type="scientific">Escherichia coli MS 85-1</name>
    <dbReference type="NCBI Taxonomy" id="679202"/>
    <lineage>
        <taxon>Bacteria</taxon>
        <taxon>Pseudomonadati</taxon>
        <taxon>Pseudomonadota</taxon>
        <taxon>Gammaproteobacteria</taxon>
        <taxon>Enterobacterales</taxon>
        <taxon>Enterobacteriaceae</taxon>
        <taxon>Escherichia</taxon>
    </lineage>
</organism>
<sequence length="39" mass="4639">MRADFEDKISVTTPERPGLKNFSGHYRQVTLWWSGNWID</sequence>
<gene>
    <name evidence="1" type="ORF">HMPREF9350_05355</name>
</gene>
<protein>
    <submittedName>
        <fullName evidence="1">Uncharacterized protein</fullName>
    </submittedName>
</protein>
<proteinExistence type="predicted"/>
<evidence type="ECO:0000313" key="1">
    <source>
        <dbReference type="EMBL" id="EFU32804.1"/>
    </source>
</evidence>
<accession>A0AAN3M519</accession>
<reference evidence="1 2" key="1">
    <citation type="submission" date="2010-09" db="EMBL/GenBank/DDBJ databases">
        <authorList>
            <person name="Weinstock G."/>
            <person name="Sodergren E."/>
            <person name="Clifton S."/>
            <person name="Fulton L."/>
            <person name="Fulton B."/>
            <person name="Courtney L."/>
            <person name="Fronick C."/>
            <person name="Harrison M."/>
            <person name="Strong C."/>
            <person name="Farmer C."/>
            <person name="Delahaunty K."/>
            <person name="Markovic C."/>
            <person name="Hall O."/>
            <person name="Minx P."/>
            <person name="Tomlinson C."/>
            <person name="Mitreva M."/>
            <person name="Hou S."/>
            <person name="Chen J."/>
            <person name="Wollam A."/>
            <person name="Pepin K.H."/>
            <person name="Johnson M."/>
            <person name="Bhonagiri V."/>
            <person name="Zhang X."/>
            <person name="Suruliraj S."/>
            <person name="Warren W."/>
            <person name="Chinwalla A."/>
            <person name="Mardis E.R."/>
            <person name="Wilson R.K."/>
        </authorList>
    </citation>
    <scope>NUCLEOTIDE SEQUENCE [LARGE SCALE GENOMIC DNA]</scope>
    <source>
        <strain evidence="1 2">MS 85-1</strain>
    </source>
</reference>